<feature type="region of interest" description="Disordered" evidence="1">
    <location>
        <begin position="292"/>
        <end position="320"/>
    </location>
</feature>
<dbReference type="EMBL" id="UFQS01001681">
    <property type="protein sequence ID" value="SSX11836.1"/>
    <property type="molecule type" value="Genomic_DNA"/>
</dbReference>
<feature type="compositionally biased region" description="Polar residues" evidence="1">
    <location>
        <begin position="68"/>
        <end position="81"/>
    </location>
</feature>
<dbReference type="VEuPathDB" id="VectorBase:CSON003599"/>
<dbReference type="EMBL" id="UFQT01001681">
    <property type="protein sequence ID" value="SSX31400.1"/>
    <property type="molecule type" value="Genomic_DNA"/>
</dbReference>
<accession>A0A336L3D9</accession>
<reference evidence="2" key="1">
    <citation type="submission" date="2018-04" db="EMBL/GenBank/DDBJ databases">
        <authorList>
            <person name="Go L.Y."/>
            <person name="Mitchell J.A."/>
        </authorList>
    </citation>
    <scope>NUCLEOTIDE SEQUENCE</scope>
    <source>
        <tissue evidence="2">Whole organism</tissue>
    </source>
</reference>
<feature type="region of interest" description="Disordered" evidence="1">
    <location>
        <begin position="31"/>
        <end position="137"/>
    </location>
</feature>
<feature type="compositionally biased region" description="Basic residues" evidence="1">
    <location>
        <begin position="257"/>
        <end position="269"/>
    </location>
</feature>
<feature type="compositionally biased region" description="Low complexity" evidence="1">
    <location>
        <begin position="82"/>
        <end position="95"/>
    </location>
</feature>
<evidence type="ECO:0000256" key="1">
    <source>
        <dbReference type="SAM" id="MobiDB-lite"/>
    </source>
</evidence>
<sequence>MLEKLIYHYLIFFDRMMSSLSMGDFISPSGSSISPVDSNGLRVSHEHTDSGLGADQDYAYSSERSSDSAKYTNKSSGASVASITTHSKSSHMSSIKSHHTVSSNSSHRQMKPPVCPNRHQTTNSNNSHNNSNKNALPAVHNSASYSLINNASSSSSSFNNSLHNNSQFKNNHYTFSLNRLSRYNNQLNTNSSNNNYTVGGGGFNNFNSTNFLDALPYHNPAACYHTTSSTLNTTDVRPRGTKSDIGVRISSISSQNTRRRHHHSNRSYHKFSSSNTTPNINEYATITNFNNNNNTLPSPNNNNSSYNSTTQFPSTTPQGSTIDYLENYKTASMQYYNSLSSSSRNHAGPLVYLDEKITTENKNGNYNYAVPVNSLNDDDGNSRGIQQLHQMSQNHSNNINSMNSDNNKEKPIQRHNLDNVTNRSSSLELILTPIIQSRR</sequence>
<dbReference type="AlphaFoldDB" id="A0A336L3D9"/>
<organism evidence="2">
    <name type="scientific">Culicoides sonorensis</name>
    <name type="common">Biting midge</name>
    <dbReference type="NCBI Taxonomy" id="179676"/>
    <lineage>
        <taxon>Eukaryota</taxon>
        <taxon>Metazoa</taxon>
        <taxon>Ecdysozoa</taxon>
        <taxon>Arthropoda</taxon>
        <taxon>Hexapoda</taxon>
        <taxon>Insecta</taxon>
        <taxon>Pterygota</taxon>
        <taxon>Neoptera</taxon>
        <taxon>Endopterygota</taxon>
        <taxon>Diptera</taxon>
        <taxon>Nematocera</taxon>
        <taxon>Chironomoidea</taxon>
        <taxon>Ceratopogonidae</taxon>
        <taxon>Ceratopogoninae</taxon>
        <taxon>Culicoides</taxon>
        <taxon>Monoculicoides</taxon>
    </lineage>
</organism>
<feature type="region of interest" description="Disordered" evidence="1">
    <location>
        <begin position="252"/>
        <end position="276"/>
    </location>
</feature>
<evidence type="ECO:0000313" key="3">
    <source>
        <dbReference type="EMBL" id="SSX31400.1"/>
    </source>
</evidence>
<reference evidence="3" key="2">
    <citation type="submission" date="2018-07" db="EMBL/GenBank/DDBJ databases">
        <authorList>
            <person name="Quirk P.G."/>
            <person name="Krulwich T.A."/>
        </authorList>
    </citation>
    <scope>NUCLEOTIDE SEQUENCE</scope>
</reference>
<feature type="compositionally biased region" description="Low complexity" evidence="1">
    <location>
        <begin position="292"/>
        <end position="310"/>
    </location>
</feature>
<feature type="compositionally biased region" description="Low complexity" evidence="1">
    <location>
        <begin position="123"/>
        <end position="134"/>
    </location>
</feature>
<feature type="compositionally biased region" description="Basic and acidic residues" evidence="1">
    <location>
        <begin position="406"/>
        <end position="416"/>
    </location>
</feature>
<evidence type="ECO:0000313" key="2">
    <source>
        <dbReference type="EMBL" id="SSX11836.1"/>
    </source>
</evidence>
<feature type="compositionally biased region" description="Low complexity" evidence="1">
    <location>
        <begin position="395"/>
        <end position="405"/>
    </location>
</feature>
<name>A0A336L3D9_CULSO</name>
<gene>
    <name evidence="2" type="primary">CSON003599</name>
</gene>
<feature type="compositionally biased region" description="Polar residues" evidence="1">
    <location>
        <begin position="311"/>
        <end position="320"/>
    </location>
</feature>
<proteinExistence type="predicted"/>
<feature type="region of interest" description="Disordered" evidence="1">
    <location>
        <begin position="395"/>
        <end position="416"/>
    </location>
</feature>
<protein>
    <submittedName>
        <fullName evidence="2">CSON003599 protein</fullName>
    </submittedName>
</protein>